<dbReference type="PANTHER" id="PTHR30572">
    <property type="entry name" value="MEMBRANE COMPONENT OF TRANSPORTER-RELATED"/>
    <property type="match status" value="1"/>
</dbReference>
<evidence type="ECO:0000256" key="7">
    <source>
        <dbReference type="SAM" id="Phobius"/>
    </source>
</evidence>
<organism evidence="10">
    <name type="scientific">Xanthomonas sp. 10-10</name>
    <dbReference type="NCBI Taxonomy" id="3115848"/>
    <lineage>
        <taxon>Bacteria</taxon>
        <taxon>Pseudomonadati</taxon>
        <taxon>Pseudomonadota</taxon>
        <taxon>Gammaproteobacteria</taxon>
        <taxon>Lysobacterales</taxon>
        <taxon>Lysobacteraceae</taxon>
        <taxon>Xanthomonas</taxon>
    </lineage>
</organism>
<feature type="transmembrane region" description="Helical" evidence="7">
    <location>
        <begin position="283"/>
        <end position="306"/>
    </location>
</feature>
<name>A0AAU7PBV9_9XANT</name>
<feature type="transmembrane region" description="Helical" evidence="7">
    <location>
        <begin position="374"/>
        <end position="391"/>
    </location>
</feature>
<dbReference type="RefSeq" id="WP_349657203.1">
    <property type="nucleotide sequence ID" value="NZ_CP144460.1"/>
</dbReference>
<dbReference type="AlphaFoldDB" id="A0AAU7PBV9"/>
<dbReference type="EMBL" id="CP144460">
    <property type="protein sequence ID" value="XBS39162.1"/>
    <property type="molecule type" value="Genomic_DNA"/>
</dbReference>
<dbReference type="PANTHER" id="PTHR30572:SF4">
    <property type="entry name" value="ABC TRANSPORTER PERMEASE YTRF"/>
    <property type="match status" value="1"/>
</dbReference>
<keyword evidence="5 7" id="KW-0472">Membrane</keyword>
<dbReference type="InterPro" id="IPR025857">
    <property type="entry name" value="MacB_PCD"/>
</dbReference>
<protein>
    <submittedName>
        <fullName evidence="10">FtsX-like permease family protein</fullName>
    </submittedName>
</protein>
<evidence type="ECO:0000259" key="8">
    <source>
        <dbReference type="Pfam" id="PF02687"/>
    </source>
</evidence>
<accession>A0AAU7PBV9</accession>
<feature type="transmembrane region" description="Helical" evidence="7">
    <location>
        <begin position="15"/>
        <end position="39"/>
    </location>
</feature>
<evidence type="ECO:0000313" key="10">
    <source>
        <dbReference type="EMBL" id="XBS39162.1"/>
    </source>
</evidence>
<evidence type="ECO:0000256" key="5">
    <source>
        <dbReference type="ARBA" id="ARBA00023136"/>
    </source>
</evidence>
<keyword evidence="4 7" id="KW-1133">Transmembrane helix</keyword>
<proteinExistence type="inferred from homology"/>
<dbReference type="Pfam" id="PF12704">
    <property type="entry name" value="MacB_PCD"/>
    <property type="match status" value="1"/>
</dbReference>
<feature type="domain" description="ABC3 transporter permease C-terminal" evidence="8">
    <location>
        <begin position="293"/>
        <end position="391"/>
    </location>
</feature>
<feature type="transmembrane region" description="Helical" evidence="7">
    <location>
        <begin position="340"/>
        <end position="362"/>
    </location>
</feature>
<dbReference type="InterPro" id="IPR003838">
    <property type="entry name" value="ABC3_permease_C"/>
</dbReference>
<sequence length="409" mass="44403">MYIHPILSALRHHKIIAALIILEIAFAYAVICNAGFLIVERVARIQRPTGIAEEALLRLQLSPASQKDEDSLAQTRTDLLALRAIPGVLSATVVNQIPYGDSSTNSAVSMREDQATPTLDAAIYLAGSGVIQTLGLNLVAGRDFTGDDYVDWKSTDIPGEVVIPTAIVTRATAERLFPGEDAIGKSFYSWGGQPTRIVGIVERLTRPSEVDDPITMDYSVIFPVNLPYTSGANYVLRTTPQDSEATLKRALQALRLAGPPRVYGLNNGTIESLRDRYYRTDKAMAGLLVLVCTGLLIITLAGILGLSSFWVQQRTRTIGIRRALGATRKQVLHYFQVENLLLTTVGSFLGIAMAIGMNLLLMGYYELSRLPIEYSLLGIILLIPLGQLAVLPPAMRAITVSPAIATRSA</sequence>
<dbReference type="GO" id="GO:0022857">
    <property type="term" value="F:transmembrane transporter activity"/>
    <property type="evidence" value="ECO:0007669"/>
    <property type="project" value="TreeGrafter"/>
</dbReference>
<evidence type="ECO:0000256" key="3">
    <source>
        <dbReference type="ARBA" id="ARBA00022692"/>
    </source>
</evidence>
<evidence type="ECO:0000256" key="2">
    <source>
        <dbReference type="ARBA" id="ARBA00022475"/>
    </source>
</evidence>
<evidence type="ECO:0000256" key="6">
    <source>
        <dbReference type="ARBA" id="ARBA00038076"/>
    </source>
</evidence>
<reference evidence="10" key="1">
    <citation type="submission" date="2024-02" db="EMBL/GenBank/DDBJ databases">
        <title>Complete genome sequence of Xanthomonas sp. 10-10.</title>
        <authorList>
            <person name="Biessy A."/>
            <person name="Ciotola M."/>
            <person name="Cadieux M."/>
            <person name="Soufiane B."/>
            <person name="Laforest M."/>
            <person name="Filion M."/>
        </authorList>
    </citation>
    <scope>NUCLEOTIDE SEQUENCE</scope>
    <source>
        <strain evidence="10">10-10</strain>
    </source>
</reference>
<evidence type="ECO:0000256" key="4">
    <source>
        <dbReference type="ARBA" id="ARBA00022989"/>
    </source>
</evidence>
<keyword evidence="2" id="KW-1003">Cell membrane</keyword>
<keyword evidence="3 7" id="KW-0812">Transmembrane</keyword>
<evidence type="ECO:0000256" key="1">
    <source>
        <dbReference type="ARBA" id="ARBA00004651"/>
    </source>
</evidence>
<gene>
    <name evidence="10" type="ORF">VZ068_06530</name>
</gene>
<feature type="domain" description="MacB-like periplasmic core" evidence="9">
    <location>
        <begin position="56"/>
        <end position="253"/>
    </location>
</feature>
<dbReference type="InterPro" id="IPR050250">
    <property type="entry name" value="Macrolide_Exporter_MacB"/>
</dbReference>
<dbReference type="Pfam" id="PF02687">
    <property type="entry name" value="FtsX"/>
    <property type="match status" value="1"/>
</dbReference>
<dbReference type="GO" id="GO:0005886">
    <property type="term" value="C:plasma membrane"/>
    <property type="evidence" value="ECO:0007669"/>
    <property type="project" value="UniProtKB-SubCell"/>
</dbReference>
<comment type="similarity">
    <text evidence="6">Belongs to the ABC-4 integral membrane protein family.</text>
</comment>
<evidence type="ECO:0000259" key="9">
    <source>
        <dbReference type="Pfam" id="PF12704"/>
    </source>
</evidence>
<comment type="subcellular location">
    <subcellularLocation>
        <location evidence="1">Cell membrane</location>
        <topology evidence="1">Multi-pass membrane protein</topology>
    </subcellularLocation>
</comment>